<gene>
    <name evidence="3" type="ORF">VQ02_19305</name>
</gene>
<comment type="caution">
    <text evidence="3">The sequence shown here is derived from an EMBL/GenBank/DDBJ whole genome shotgun (WGS) entry which is preliminary data.</text>
</comment>
<keyword evidence="2" id="KW-1133">Transmembrane helix</keyword>
<evidence type="ECO:0000256" key="1">
    <source>
        <dbReference type="SAM" id="MobiDB-lite"/>
    </source>
</evidence>
<feature type="transmembrane region" description="Helical" evidence="2">
    <location>
        <begin position="53"/>
        <end position="73"/>
    </location>
</feature>
<keyword evidence="4" id="KW-1185">Reference proteome</keyword>
<feature type="region of interest" description="Disordered" evidence="1">
    <location>
        <begin position="27"/>
        <end position="49"/>
    </location>
</feature>
<sequence length="136" mass="14706">MSASATIIVVPGLTHLEADELATALRDAGADPDSDLEVQSDGRNGEDRYNEPYTLLAAVILGQITMNALAIYLSKERKRSTQNIYLRHRLPNGEEIEYVLAVDTSSEEATKADLLKQIAALRIPVPDGVGLRSSDG</sequence>
<dbReference type="Proteomes" id="UP000035955">
    <property type="component" value="Unassembled WGS sequence"/>
</dbReference>
<protein>
    <submittedName>
        <fullName evidence="3">Uncharacterized protein</fullName>
    </submittedName>
</protein>
<dbReference type="AlphaFoldDB" id="A0A0J6SL54"/>
<evidence type="ECO:0000256" key="2">
    <source>
        <dbReference type="SAM" id="Phobius"/>
    </source>
</evidence>
<dbReference type="EMBL" id="LABY01000136">
    <property type="protein sequence ID" value="KMO34352.1"/>
    <property type="molecule type" value="Genomic_DNA"/>
</dbReference>
<name>A0A0J6SL54_9HYPH</name>
<dbReference type="RefSeq" id="WP_048445833.1">
    <property type="nucleotide sequence ID" value="NZ_LABY01000136.1"/>
</dbReference>
<keyword evidence="2" id="KW-0812">Transmembrane</keyword>
<keyword evidence="2" id="KW-0472">Membrane</keyword>
<evidence type="ECO:0000313" key="3">
    <source>
        <dbReference type="EMBL" id="KMO34352.1"/>
    </source>
</evidence>
<proteinExistence type="predicted"/>
<dbReference type="PATRIC" id="fig|298794.3.peg.1162"/>
<evidence type="ECO:0000313" key="4">
    <source>
        <dbReference type="Proteomes" id="UP000035955"/>
    </source>
</evidence>
<accession>A0A0J6SL54</accession>
<reference evidence="3 4" key="1">
    <citation type="submission" date="2015-03" db="EMBL/GenBank/DDBJ databases">
        <title>Genome sequencing of Methylobacterium variabile DSM 16961.</title>
        <authorList>
            <person name="Chaudhry V."/>
            <person name="Patil P.B."/>
        </authorList>
    </citation>
    <scope>NUCLEOTIDE SEQUENCE [LARGE SCALE GENOMIC DNA]</scope>
    <source>
        <strain evidence="3 4">DSM 16961</strain>
    </source>
</reference>
<organism evidence="3 4">
    <name type="scientific">Methylobacterium variabile</name>
    <dbReference type="NCBI Taxonomy" id="298794"/>
    <lineage>
        <taxon>Bacteria</taxon>
        <taxon>Pseudomonadati</taxon>
        <taxon>Pseudomonadota</taxon>
        <taxon>Alphaproteobacteria</taxon>
        <taxon>Hyphomicrobiales</taxon>
        <taxon>Methylobacteriaceae</taxon>
        <taxon>Methylobacterium</taxon>
    </lineage>
</organism>